<feature type="region of interest" description="Disordered" evidence="1">
    <location>
        <begin position="99"/>
        <end position="118"/>
    </location>
</feature>
<dbReference type="Pfam" id="PF13529">
    <property type="entry name" value="Peptidase_C39_2"/>
    <property type="match status" value="1"/>
</dbReference>
<evidence type="ECO:0000256" key="2">
    <source>
        <dbReference type="SAM" id="Phobius"/>
    </source>
</evidence>
<proteinExistence type="predicted"/>
<keyword evidence="2" id="KW-0812">Transmembrane</keyword>
<accession>A0ABS4K2L1</accession>
<dbReference type="InterPro" id="IPR038765">
    <property type="entry name" value="Papain-like_cys_pep_sf"/>
</dbReference>
<evidence type="ECO:0000313" key="5">
    <source>
        <dbReference type="Proteomes" id="UP001519308"/>
    </source>
</evidence>
<reference evidence="4 5" key="1">
    <citation type="submission" date="2021-03" db="EMBL/GenBank/DDBJ databases">
        <title>Genomic Encyclopedia of Type Strains, Phase IV (KMG-IV): sequencing the most valuable type-strain genomes for metagenomic binning, comparative biology and taxonomic classification.</title>
        <authorList>
            <person name="Goeker M."/>
        </authorList>
    </citation>
    <scope>NUCLEOTIDE SEQUENCE [LARGE SCALE GENOMIC DNA]</scope>
    <source>
        <strain evidence="4 5">DSM 28650</strain>
    </source>
</reference>
<organism evidence="4 5">
    <name type="scientific">Clostridium punense</name>
    <dbReference type="NCBI Taxonomy" id="1054297"/>
    <lineage>
        <taxon>Bacteria</taxon>
        <taxon>Bacillati</taxon>
        <taxon>Bacillota</taxon>
        <taxon>Clostridia</taxon>
        <taxon>Eubacteriales</taxon>
        <taxon>Clostridiaceae</taxon>
        <taxon>Clostridium</taxon>
    </lineage>
</organism>
<dbReference type="PANTHER" id="PTHR37806:SF1">
    <property type="entry name" value="PEPTIDASE C39-LIKE DOMAIN-CONTAINING PROTEIN"/>
    <property type="match status" value="1"/>
</dbReference>
<feature type="domain" description="Peptidase C39-like" evidence="3">
    <location>
        <begin position="123"/>
        <end position="286"/>
    </location>
</feature>
<feature type="region of interest" description="Disordered" evidence="1">
    <location>
        <begin position="54"/>
        <end position="91"/>
    </location>
</feature>
<keyword evidence="5" id="KW-1185">Reference proteome</keyword>
<gene>
    <name evidence="4" type="ORF">J2Z44_001823</name>
</gene>
<dbReference type="EMBL" id="JAGGLL010000012">
    <property type="protein sequence ID" value="MBP2022022.1"/>
    <property type="molecule type" value="Genomic_DNA"/>
</dbReference>
<evidence type="ECO:0000259" key="3">
    <source>
        <dbReference type="Pfam" id="PF13529"/>
    </source>
</evidence>
<comment type="caution">
    <text evidence="4">The sequence shown here is derived from an EMBL/GenBank/DDBJ whole genome shotgun (WGS) entry which is preliminary data.</text>
</comment>
<dbReference type="Proteomes" id="UP001519308">
    <property type="component" value="Unassembled WGS sequence"/>
</dbReference>
<evidence type="ECO:0000256" key="1">
    <source>
        <dbReference type="SAM" id="MobiDB-lite"/>
    </source>
</evidence>
<dbReference type="Gene3D" id="3.90.70.10">
    <property type="entry name" value="Cysteine proteinases"/>
    <property type="match status" value="1"/>
</dbReference>
<evidence type="ECO:0000313" key="4">
    <source>
        <dbReference type="EMBL" id="MBP2022022.1"/>
    </source>
</evidence>
<name>A0ABS4K2L1_9CLOT</name>
<keyword evidence="2" id="KW-1133">Transmembrane helix</keyword>
<protein>
    <submittedName>
        <fullName evidence="4">Uncharacterized protein YvpB</fullName>
    </submittedName>
</protein>
<sequence>MKKVISTIMLIISVCVLVGAFLFYQFQDDKLLALKSHMSLIAFKGKIEYTDSDEEAKRLKEEKKRLEKEEKERLKAEAEAKKEEEKKKKEEEIRLAAEKKQQEEAKKKEEEQAKKNPPKSVLLDIPVVSQLPELKNGCEITSLTMMLNYNNISVDKMTLADKVKKDTTPITYNGSSIGSWGNPNVGFVGDITGKSPGYSIYPEPLKPLVEEYMPGKSLILNGVDYSDIEKVLADKRPVVVWVTVDFKPPTRQAQWVSNGENITVNLSQHAVLLTGYDENNVYYNDPLDNSKNKSVSKENFKAIWQTMGKHALSYYK</sequence>
<dbReference type="SUPFAM" id="SSF54001">
    <property type="entry name" value="Cysteine proteinases"/>
    <property type="match status" value="1"/>
</dbReference>
<keyword evidence="2" id="KW-0472">Membrane</keyword>
<feature type="transmembrane region" description="Helical" evidence="2">
    <location>
        <begin position="7"/>
        <end position="26"/>
    </location>
</feature>
<dbReference type="PANTHER" id="PTHR37806">
    <property type="entry name" value="LMO0724 PROTEIN"/>
    <property type="match status" value="1"/>
</dbReference>
<feature type="compositionally biased region" description="Basic and acidic residues" evidence="1">
    <location>
        <begin position="99"/>
        <end position="114"/>
    </location>
</feature>
<dbReference type="InterPro" id="IPR039564">
    <property type="entry name" value="Peptidase_C39-like"/>
</dbReference>
<dbReference type="RefSeq" id="WP_021281637.1">
    <property type="nucleotide sequence ID" value="NZ_JAGGLL010000012.1"/>
</dbReference>